<dbReference type="OrthoDB" id="10407223at2759"/>
<gene>
    <name evidence="11" type="ORF">BYL167_LOCUS31937</name>
    <name evidence="2" type="ORF">CJN711_LOCUS6206</name>
    <name evidence="8" type="ORF">GIL414_LOCUS7581</name>
    <name evidence="3" type="ORF">KQP761_LOCUS17826</name>
    <name evidence="4" type="ORF">MBJ925_LOCUS3768</name>
    <name evidence="10" type="ORF">OVN521_LOCUS20575</name>
    <name evidence="9" type="ORF">SMN809_LOCUS13703</name>
    <name evidence="7" type="ORF">UXM345_LOCUS10854</name>
    <name evidence="5" type="ORF">WKI299_LOCUS12139</name>
    <name evidence="6" type="ORF">XDN619_LOCUS12263</name>
</gene>
<dbReference type="AlphaFoldDB" id="A0A816L0R9"/>
<evidence type="ECO:0000313" key="7">
    <source>
        <dbReference type="EMBL" id="CAF3906893.1"/>
    </source>
</evidence>
<organism evidence="4 12">
    <name type="scientific">Rotaria magnacalcarata</name>
    <dbReference type="NCBI Taxonomy" id="392030"/>
    <lineage>
        <taxon>Eukaryota</taxon>
        <taxon>Metazoa</taxon>
        <taxon>Spiralia</taxon>
        <taxon>Gnathifera</taxon>
        <taxon>Rotifera</taxon>
        <taxon>Eurotatoria</taxon>
        <taxon>Bdelloidea</taxon>
        <taxon>Philodinida</taxon>
        <taxon>Philodinidae</taxon>
        <taxon>Rotaria</taxon>
    </lineage>
</organism>
<evidence type="ECO:0000313" key="5">
    <source>
        <dbReference type="EMBL" id="CAF2061150.1"/>
    </source>
</evidence>
<accession>A0A816L0R9</accession>
<keyword evidence="13" id="KW-1185">Reference proteome</keyword>
<dbReference type="EMBL" id="CAJOBJ010002335">
    <property type="protein sequence ID" value="CAF3921167.1"/>
    <property type="molecule type" value="Genomic_DNA"/>
</dbReference>
<evidence type="ECO:0000313" key="3">
    <source>
        <dbReference type="EMBL" id="CAF1553408.1"/>
    </source>
</evidence>
<evidence type="ECO:0000313" key="4">
    <source>
        <dbReference type="EMBL" id="CAF1928573.1"/>
    </source>
</evidence>
<dbReference type="Proteomes" id="UP000663842">
    <property type="component" value="Unassembled WGS sequence"/>
</dbReference>
<dbReference type="EMBL" id="CAJNOV010001842">
    <property type="protein sequence ID" value="CAF1081192.1"/>
    <property type="molecule type" value="Genomic_DNA"/>
</dbReference>
<sequence>MQRRPTGMGQRTGLHYLEVVQNLRRYKNRRNGVPDVSSEEAALQFVNGGGSVRRMPNSKDPKHPEGFPHPPPGARPFEVIVMQTPIIHNGYPNGFNYNYTSQPAFLYGNYYNPSFTIFPPTTVLPQFIPHATQNT</sequence>
<evidence type="ECO:0000313" key="13">
    <source>
        <dbReference type="Proteomes" id="UP000663866"/>
    </source>
</evidence>
<dbReference type="Proteomes" id="UP000663824">
    <property type="component" value="Unassembled WGS sequence"/>
</dbReference>
<dbReference type="Proteomes" id="UP000681967">
    <property type="component" value="Unassembled WGS sequence"/>
</dbReference>
<evidence type="ECO:0000313" key="10">
    <source>
        <dbReference type="EMBL" id="CAF4094974.1"/>
    </source>
</evidence>
<dbReference type="Proteomes" id="UP000681720">
    <property type="component" value="Unassembled WGS sequence"/>
</dbReference>
<feature type="compositionally biased region" description="Basic and acidic residues" evidence="1">
    <location>
        <begin position="57"/>
        <end position="66"/>
    </location>
</feature>
<name>A0A816L0R9_9BILA</name>
<evidence type="ECO:0000313" key="2">
    <source>
        <dbReference type="EMBL" id="CAF1081192.1"/>
    </source>
</evidence>
<feature type="region of interest" description="Disordered" evidence="1">
    <location>
        <begin position="48"/>
        <end position="75"/>
    </location>
</feature>
<dbReference type="Proteomes" id="UP000676336">
    <property type="component" value="Unassembled WGS sequence"/>
</dbReference>
<evidence type="ECO:0000313" key="8">
    <source>
        <dbReference type="EMBL" id="CAF3921167.1"/>
    </source>
</evidence>
<protein>
    <submittedName>
        <fullName evidence="4">Uncharacterized protein</fullName>
    </submittedName>
</protein>
<comment type="caution">
    <text evidence="4">The sequence shown here is derived from an EMBL/GenBank/DDBJ whole genome shotgun (WGS) entry which is preliminary data.</text>
</comment>
<dbReference type="EMBL" id="CAJOBH010057630">
    <property type="protein sequence ID" value="CAF4409747.1"/>
    <property type="molecule type" value="Genomic_DNA"/>
</dbReference>
<evidence type="ECO:0000313" key="11">
    <source>
        <dbReference type="EMBL" id="CAF4409747.1"/>
    </source>
</evidence>
<dbReference type="EMBL" id="CAJOBG010004098">
    <property type="protein sequence ID" value="CAF4094974.1"/>
    <property type="molecule type" value="Genomic_DNA"/>
</dbReference>
<evidence type="ECO:0000313" key="12">
    <source>
        <dbReference type="Proteomes" id="UP000663824"/>
    </source>
</evidence>
<evidence type="ECO:0000313" key="6">
    <source>
        <dbReference type="EMBL" id="CAF2069597.1"/>
    </source>
</evidence>
<dbReference type="Proteomes" id="UP000663866">
    <property type="component" value="Unassembled WGS sequence"/>
</dbReference>
<dbReference type="EMBL" id="CAJNRF010004560">
    <property type="protein sequence ID" value="CAF2061150.1"/>
    <property type="molecule type" value="Genomic_DNA"/>
</dbReference>
<dbReference type="EMBL" id="CAJOBF010001055">
    <property type="protein sequence ID" value="CAF3906893.1"/>
    <property type="molecule type" value="Genomic_DNA"/>
</dbReference>
<dbReference type="EMBL" id="CAJNOW010009049">
    <property type="protein sequence ID" value="CAF1553408.1"/>
    <property type="molecule type" value="Genomic_DNA"/>
</dbReference>
<dbReference type="Proteomes" id="UP000663856">
    <property type="component" value="Unassembled WGS sequence"/>
</dbReference>
<dbReference type="Proteomes" id="UP000663855">
    <property type="component" value="Unassembled WGS sequence"/>
</dbReference>
<dbReference type="EMBL" id="CAJNRE010000556">
    <property type="protein sequence ID" value="CAF1928573.1"/>
    <property type="molecule type" value="Genomic_DNA"/>
</dbReference>
<reference evidence="4" key="1">
    <citation type="submission" date="2021-02" db="EMBL/GenBank/DDBJ databases">
        <authorList>
            <person name="Nowell W R."/>
        </authorList>
    </citation>
    <scope>NUCLEOTIDE SEQUENCE</scope>
</reference>
<evidence type="ECO:0000313" key="9">
    <source>
        <dbReference type="EMBL" id="CAF4033536.1"/>
    </source>
</evidence>
<dbReference type="Proteomes" id="UP000663887">
    <property type="component" value="Unassembled WGS sequence"/>
</dbReference>
<proteinExistence type="predicted"/>
<dbReference type="EMBL" id="CAJOBI010005487">
    <property type="protein sequence ID" value="CAF4033536.1"/>
    <property type="molecule type" value="Genomic_DNA"/>
</dbReference>
<evidence type="ECO:0000256" key="1">
    <source>
        <dbReference type="SAM" id="MobiDB-lite"/>
    </source>
</evidence>
<dbReference type="Proteomes" id="UP000663834">
    <property type="component" value="Unassembled WGS sequence"/>
</dbReference>
<dbReference type="EMBL" id="CAJNRG010004816">
    <property type="protein sequence ID" value="CAF2069597.1"/>
    <property type="molecule type" value="Genomic_DNA"/>
</dbReference>